<evidence type="ECO:0000256" key="2">
    <source>
        <dbReference type="ARBA" id="ARBA00022490"/>
    </source>
</evidence>
<accession>A0AB40ARB1</accession>
<reference evidence="9" key="1">
    <citation type="submission" date="2025-08" db="UniProtKB">
        <authorList>
            <consortium name="RefSeq"/>
        </authorList>
    </citation>
    <scope>IDENTIFICATION</scope>
</reference>
<dbReference type="GO" id="GO:0005819">
    <property type="term" value="C:spindle"/>
    <property type="evidence" value="ECO:0007669"/>
    <property type="project" value="UniProtKB-ARBA"/>
</dbReference>
<dbReference type="Pfam" id="PF12348">
    <property type="entry name" value="CLASP_N"/>
    <property type="match status" value="2"/>
</dbReference>
<keyword evidence="8" id="KW-1185">Reference proteome</keyword>
<evidence type="ECO:0000256" key="3">
    <source>
        <dbReference type="ARBA" id="ARBA00022737"/>
    </source>
</evidence>
<keyword evidence="4" id="KW-0206">Cytoskeleton</keyword>
<evidence type="ECO:0000313" key="8">
    <source>
        <dbReference type="Proteomes" id="UP001515500"/>
    </source>
</evidence>
<feature type="domain" description="TOG" evidence="7">
    <location>
        <begin position="781"/>
        <end position="1031"/>
    </location>
</feature>
<dbReference type="InterPro" id="IPR048491">
    <property type="entry name" value="XMAP215_CLASP_TOG"/>
</dbReference>
<dbReference type="GO" id="GO:0000226">
    <property type="term" value="P:microtubule cytoskeleton organization"/>
    <property type="evidence" value="ECO:0007669"/>
    <property type="project" value="UniProtKB-ARBA"/>
</dbReference>
<feature type="region of interest" description="Disordered" evidence="6">
    <location>
        <begin position="238"/>
        <end position="264"/>
    </location>
</feature>
<dbReference type="InterPro" id="IPR011989">
    <property type="entry name" value="ARM-like"/>
</dbReference>
<proteinExistence type="predicted"/>
<dbReference type="GO" id="GO:0000278">
    <property type="term" value="P:mitotic cell cycle"/>
    <property type="evidence" value="ECO:0007669"/>
    <property type="project" value="UniProtKB-ARBA"/>
</dbReference>
<evidence type="ECO:0000313" key="9">
    <source>
        <dbReference type="RefSeq" id="XP_039116776.1"/>
    </source>
</evidence>
<feature type="repeat" description="HEAT" evidence="5">
    <location>
        <begin position="160"/>
        <end position="198"/>
    </location>
</feature>
<evidence type="ECO:0000256" key="5">
    <source>
        <dbReference type="PROSITE-ProRule" id="PRU00103"/>
    </source>
</evidence>
<organism evidence="8 9">
    <name type="scientific">Dioscorea cayennensis subsp. rotundata</name>
    <name type="common">White Guinea yam</name>
    <name type="synonym">Dioscorea rotundata</name>
    <dbReference type="NCBI Taxonomy" id="55577"/>
    <lineage>
        <taxon>Eukaryota</taxon>
        <taxon>Viridiplantae</taxon>
        <taxon>Streptophyta</taxon>
        <taxon>Embryophyta</taxon>
        <taxon>Tracheophyta</taxon>
        <taxon>Spermatophyta</taxon>
        <taxon>Magnoliopsida</taxon>
        <taxon>Liliopsida</taxon>
        <taxon>Dioscoreales</taxon>
        <taxon>Dioscoreaceae</taxon>
        <taxon>Dioscorea</taxon>
    </lineage>
</organism>
<dbReference type="RefSeq" id="XP_039116776.1">
    <property type="nucleotide sequence ID" value="XM_039260842.1"/>
</dbReference>
<dbReference type="InterPro" id="IPR021133">
    <property type="entry name" value="HEAT_type_2"/>
</dbReference>
<dbReference type="InterPro" id="IPR034085">
    <property type="entry name" value="TOG"/>
</dbReference>
<evidence type="ECO:0000256" key="6">
    <source>
        <dbReference type="SAM" id="MobiDB-lite"/>
    </source>
</evidence>
<evidence type="ECO:0000256" key="1">
    <source>
        <dbReference type="ARBA" id="ARBA00004245"/>
    </source>
</evidence>
<dbReference type="FunFam" id="1.25.10.10:FF:000580">
    <property type="entry name" value="Protein peg1"/>
    <property type="match status" value="1"/>
</dbReference>
<dbReference type="GO" id="GO:0005881">
    <property type="term" value="C:cytoplasmic microtubule"/>
    <property type="evidence" value="ECO:0007669"/>
    <property type="project" value="TreeGrafter"/>
</dbReference>
<sequence>MEEVLEMARVKDTKERMAAVERLHQYLESSRKHLSSAEVTALVDCCLDLFKDHNFRVSQGALQALSSAAVLSGEHLKIHFNGLVPAVVERLGDGKQPVRDAARQLFITLMEISSPTFIVERAGSYAWTHKSWRVREEFARTVAAAVGLFVSTELTLQRVLLPPVLQLLDDSNNSVRESATTCLEEMYMHIGPQFYDELQRYYLPPSMMKEINAKLERLEPKARQSDGLGSNFITAEMKSSSISHKRTSPKSKSAPKEPLFSTESNVAEKHVDPIKVYSEKVLVKEIEKIASILVPEKDWSVRITAMQRVEGLVFGGAADYPSFPMLLKQLVTPLSTQLSDRRSSIVKQACHLLNLLSKELLGGFEACAEMFIPVLLKLVVITVLVISESADNCIKTMIHNCKVARILPRIADYAKNDRSAVLRVRCCEYAHLMLDYWADASDIQRSADLYEDLLKCCVADAMCEVRATARACYCLFSKTWPERSHRLFLSFDPVIQRIINDGDGNVHKRYASPSLRERGVQVPCAQAYAVPPSVPGYGTSAIVAMDKSTSTHSGSTVSFSSVLLAQTKPFSNSSERNLESVLDASKQKVSAIENLLRGVNLAGRQNSSVAHSSGLNLGVDPPSTRDPPFPLAVPAKNNLLSPKSLFTDSNAANITGGGIRNRSSLTDLVNPQIQASRDLSKTYLSHIASDSLSTVSSPYTARRFSERLQEGGKLEDISDNRSIRALTFSLPEKQYFGAPYRDAGYMDSHNNHIPNFQRPLLRKQVTSRASGSGRNSSDDCQLALGDTTGMNGPASLNDALAEGLCPRSDWIARVSAFNYIRTFLHQDPKGIQEIAQSFEKIMKLFFQHLDDPHHKVAQAALLTLAEIIPTCRKLFESYLERTLPHVFSRLIDPKELVRQPCSTTLEIVGKTYGIEFLLPALVRSLDEQRSPKAKLAVIEFANNSFGKHSINSDGYSNNSFLKLWLAKLSPLVNDKNTKLKEAAISAIISVYSHFDPVSVLNFILSLAVEKQNSLRRALKQYTPRIEVELINFLQNKKERQRSKLLYDQSDTVGTSSEEGYAGILKKSLLFGRYSSGSVDGEGGRKWSGTQEINQLSVAIAQAASDETVQCLYQHFEASSDSEGRGFRNKGLNCNINTDLESVGSLINYSENADKNVVNNVDQKVLGTLVVHSINEGELTEEKLSSVNRHSIADNELSIPQLLHQVCNGTDSTSSYPTGEALQQLVKASLVNDHSIWTKYFNQILTSVLEVLDDSNPSTRELALSLITELLNNQKELMEDSIEIVIEKLFHATKDMVAEVSNEAHNCLTTLLGHYDPFRCLMVIVPLLVSDDERTLVICINCLTKLVGRLSQGELMMQLPSFLPALVDAFRNQSPDVRKTVVFCLVDIYIMLGKAFLPYLQGLSSTQLRLVTIYANRISQARSGAPTDINH</sequence>
<dbReference type="SUPFAM" id="SSF48371">
    <property type="entry name" value="ARM repeat"/>
    <property type="match status" value="1"/>
</dbReference>
<dbReference type="InterPro" id="IPR024395">
    <property type="entry name" value="CLASP_N_dom"/>
</dbReference>
<dbReference type="GO" id="GO:0008017">
    <property type="term" value="F:microtubule binding"/>
    <property type="evidence" value="ECO:0007669"/>
    <property type="project" value="TreeGrafter"/>
</dbReference>
<dbReference type="GeneID" id="120252720"/>
<dbReference type="PANTHER" id="PTHR21567">
    <property type="entry name" value="CLASP"/>
    <property type="match status" value="1"/>
</dbReference>
<keyword evidence="2" id="KW-0963">Cytoplasm</keyword>
<name>A0AB40ARB1_DIOCR</name>
<evidence type="ECO:0000259" key="7">
    <source>
        <dbReference type="SMART" id="SM01349"/>
    </source>
</evidence>
<dbReference type="Proteomes" id="UP001515500">
    <property type="component" value="Chromosome 22"/>
</dbReference>
<comment type="subcellular location">
    <subcellularLocation>
        <location evidence="1">Cytoplasm</location>
        <location evidence="1">Cytoskeleton</location>
    </subcellularLocation>
</comment>
<feature type="domain" description="TOG" evidence="7">
    <location>
        <begin position="1182"/>
        <end position="1423"/>
    </location>
</feature>
<protein>
    <submittedName>
        <fullName evidence="9">CLIP-associated protein-like isoform X2</fullName>
    </submittedName>
</protein>
<dbReference type="GO" id="GO:1902903">
    <property type="term" value="P:regulation of supramolecular fiber organization"/>
    <property type="evidence" value="ECO:0007669"/>
    <property type="project" value="UniProtKB-ARBA"/>
</dbReference>
<dbReference type="PROSITE" id="PS50077">
    <property type="entry name" value="HEAT_REPEAT"/>
    <property type="match status" value="1"/>
</dbReference>
<feature type="domain" description="TOG" evidence="7">
    <location>
        <begin position="1"/>
        <end position="224"/>
    </location>
</feature>
<evidence type="ECO:0000256" key="4">
    <source>
        <dbReference type="ARBA" id="ARBA00023212"/>
    </source>
</evidence>
<feature type="domain" description="TOG" evidence="7">
    <location>
        <begin position="278"/>
        <end position="512"/>
    </location>
</feature>
<dbReference type="GO" id="GO:0031110">
    <property type="term" value="P:regulation of microtubule polymerization or depolymerization"/>
    <property type="evidence" value="ECO:0007669"/>
    <property type="project" value="UniProtKB-ARBA"/>
</dbReference>
<dbReference type="Gene3D" id="1.25.10.10">
    <property type="entry name" value="Leucine-rich Repeat Variant"/>
    <property type="match status" value="4"/>
</dbReference>
<dbReference type="InterPro" id="IPR016024">
    <property type="entry name" value="ARM-type_fold"/>
</dbReference>
<dbReference type="Pfam" id="PF21041">
    <property type="entry name" value="XMAP215_CLASP_TOG"/>
    <property type="match status" value="2"/>
</dbReference>
<dbReference type="SMART" id="SM01349">
    <property type="entry name" value="TOG"/>
    <property type="match status" value="4"/>
</dbReference>
<dbReference type="PANTHER" id="PTHR21567:SF9">
    <property type="entry name" value="CLIP-ASSOCIATING PROTEIN"/>
    <property type="match status" value="1"/>
</dbReference>
<keyword evidence="3" id="KW-0677">Repeat</keyword>
<gene>
    <name evidence="9" type="primary">LOC120252720</name>
</gene>